<accession>W9V718</accession>
<dbReference type="AlphaFoldDB" id="W9V718"/>
<dbReference type="SUPFAM" id="SSF141000">
    <property type="entry name" value="Glu-tRNAGln amidotransferase C subunit"/>
    <property type="match status" value="1"/>
</dbReference>
<dbReference type="GO" id="GO:0050566">
    <property type="term" value="F:asparaginyl-tRNA synthase (glutamine-hydrolyzing) activity"/>
    <property type="evidence" value="ECO:0007669"/>
    <property type="project" value="RHEA"/>
</dbReference>
<dbReference type="GO" id="GO:0005524">
    <property type="term" value="F:ATP binding"/>
    <property type="evidence" value="ECO:0007669"/>
    <property type="project" value="UniProtKB-KW"/>
</dbReference>
<dbReference type="GO" id="GO:0006450">
    <property type="term" value="P:regulation of translational fidelity"/>
    <property type="evidence" value="ECO:0007669"/>
    <property type="project" value="InterPro"/>
</dbReference>
<comment type="caution">
    <text evidence="2">The sequence shown here is derived from an EMBL/GenBank/DDBJ whole genome shotgun (WGS) entry which is preliminary data.</text>
</comment>
<reference evidence="2 3" key="2">
    <citation type="journal article" date="2015" name="Syst. Appl. Microbiol.">
        <title>Nitrincola nitratireducens sp. nov. isolated from a haloalkaline crater lake.</title>
        <authorList>
            <person name="Singh A."/>
            <person name="Vaidya B."/>
            <person name="Tanuku N.R."/>
            <person name="Pinnaka A.K."/>
        </authorList>
    </citation>
    <scope>NUCLEOTIDE SEQUENCE [LARGE SCALE GENOMIC DNA]</scope>
    <source>
        <strain evidence="2 3">AK23</strain>
    </source>
</reference>
<keyword evidence="2" id="KW-0808">Transferase</keyword>
<organism evidence="2 3">
    <name type="scientific">Nitrincola nitratireducens</name>
    <dbReference type="NCBI Taxonomy" id="1229521"/>
    <lineage>
        <taxon>Bacteria</taxon>
        <taxon>Pseudomonadati</taxon>
        <taxon>Pseudomonadota</taxon>
        <taxon>Gammaproteobacteria</taxon>
        <taxon>Oceanospirillales</taxon>
        <taxon>Oceanospirillaceae</taxon>
        <taxon>Nitrincola</taxon>
    </lineage>
</organism>
<dbReference type="EC" id="6.3.5.-" evidence="1"/>
<keyword evidence="1" id="KW-0648">Protein biosynthesis</keyword>
<dbReference type="GO" id="GO:0070681">
    <property type="term" value="P:glutaminyl-tRNAGln biosynthesis via transamidation"/>
    <property type="evidence" value="ECO:0007669"/>
    <property type="project" value="TreeGrafter"/>
</dbReference>
<dbReference type="HAMAP" id="MF_00122">
    <property type="entry name" value="GatC"/>
    <property type="match status" value="1"/>
</dbReference>
<keyword evidence="1" id="KW-0547">Nucleotide-binding</keyword>
<dbReference type="Pfam" id="PF02686">
    <property type="entry name" value="GatC"/>
    <property type="match status" value="1"/>
</dbReference>
<evidence type="ECO:0000313" key="2">
    <source>
        <dbReference type="EMBL" id="EXJ12706.1"/>
    </source>
</evidence>
<comment type="similarity">
    <text evidence="1">Belongs to the GatC family.</text>
</comment>
<keyword evidence="1" id="KW-0067">ATP-binding</keyword>
<evidence type="ECO:0000313" key="3">
    <source>
        <dbReference type="Proteomes" id="UP000019464"/>
    </source>
</evidence>
<dbReference type="GO" id="GO:0006412">
    <property type="term" value="P:translation"/>
    <property type="evidence" value="ECO:0007669"/>
    <property type="project" value="UniProtKB-UniRule"/>
</dbReference>
<keyword evidence="3" id="KW-1185">Reference proteome</keyword>
<keyword evidence="1 2" id="KW-0436">Ligase</keyword>
<dbReference type="InterPro" id="IPR003837">
    <property type="entry name" value="GatC"/>
</dbReference>
<proteinExistence type="inferred from homology"/>
<dbReference type="GO" id="GO:0050567">
    <property type="term" value="F:glutaminyl-tRNA synthase (glutamine-hydrolyzing) activity"/>
    <property type="evidence" value="ECO:0007669"/>
    <property type="project" value="UniProtKB-UniRule"/>
</dbReference>
<comment type="catalytic activity">
    <reaction evidence="1">
        <text>L-glutamyl-tRNA(Gln) + L-glutamine + ATP + H2O = L-glutaminyl-tRNA(Gln) + L-glutamate + ADP + phosphate + H(+)</text>
        <dbReference type="Rhea" id="RHEA:17521"/>
        <dbReference type="Rhea" id="RHEA-COMP:9681"/>
        <dbReference type="Rhea" id="RHEA-COMP:9684"/>
        <dbReference type="ChEBI" id="CHEBI:15377"/>
        <dbReference type="ChEBI" id="CHEBI:15378"/>
        <dbReference type="ChEBI" id="CHEBI:29985"/>
        <dbReference type="ChEBI" id="CHEBI:30616"/>
        <dbReference type="ChEBI" id="CHEBI:43474"/>
        <dbReference type="ChEBI" id="CHEBI:58359"/>
        <dbReference type="ChEBI" id="CHEBI:78520"/>
        <dbReference type="ChEBI" id="CHEBI:78521"/>
        <dbReference type="ChEBI" id="CHEBI:456216"/>
    </reaction>
</comment>
<evidence type="ECO:0000256" key="1">
    <source>
        <dbReference type="HAMAP-Rule" id="MF_00122"/>
    </source>
</evidence>
<dbReference type="NCBIfam" id="TIGR00135">
    <property type="entry name" value="gatC"/>
    <property type="match status" value="1"/>
</dbReference>
<dbReference type="OrthoDB" id="9794326at2"/>
<dbReference type="PANTHER" id="PTHR15004:SF0">
    <property type="entry name" value="GLUTAMYL-TRNA(GLN) AMIDOTRANSFERASE SUBUNIT C, MITOCHONDRIAL"/>
    <property type="match status" value="1"/>
</dbReference>
<dbReference type="Gene3D" id="1.10.20.60">
    <property type="entry name" value="Glu-tRNAGln amidotransferase C subunit, N-terminal domain"/>
    <property type="match status" value="1"/>
</dbReference>
<protein>
    <recommendedName>
        <fullName evidence="1">Aspartyl/glutamyl-tRNA(Asn/Gln) amidotransferase subunit C</fullName>
        <shortName evidence="1">Asp/Glu-ADT subunit C</shortName>
        <ecNumber evidence="1">6.3.5.-</ecNumber>
    </recommendedName>
</protein>
<dbReference type="EMBL" id="AONB01000001">
    <property type="protein sequence ID" value="EXJ12706.1"/>
    <property type="molecule type" value="Genomic_DNA"/>
</dbReference>
<comment type="subunit">
    <text evidence="1">Heterotrimer of A, B and C subunits.</text>
</comment>
<gene>
    <name evidence="1 2" type="primary">gatC</name>
    <name evidence="2" type="ORF">D791_00047</name>
</gene>
<dbReference type="GO" id="GO:0016740">
    <property type="term" value="F:transferase activity"/>
    <property type="evidence" value="ECO:0007669"/>
    <property type="project" value="UniProtKB-KW"/>
</dbReference>
<dbReference type="RefSeq" id="WP_036506319.1">
    <property type="nucleotide sequence ID" value="NZ_AONB01000001.1"/>
</dbReference>
<comment type="function">
    <text evidence="1">Allows the formation of correctly charged Asn-tRNA(Asn) or Gln-tRNA(Gln) through the transamidation of misacylated Asp-tRNA(Asn) or Glu-tRNA(Gln) in organisms which lack either or both of asparaginyl-tRNA or glutaminyl-tRNA synthetases. The reaction takes place in the presence of glutamine and ATP through an activated phospho-Asp-tRNA(Asn) or phospho-Glu-tRNA(Gln).</text>
</comment>
<sequence length="95" mass="10651">MSLDKSDIERIAHLARLDISEQEVPEYATSISSILSLIDQMQATDTDGVLPLAHPLDAVQRLRKDDVTESNQRERLQQNAPAIEDGLFLVPRVIE</sequence>
<comment type="catalytic activity">
    <reaction evidence="1">
        <text>L-aspartyl-tRNA(Asn) + L-glutamine + ATP + H2O = L-asparaginyl-tRNA(Asn) + L-glutamate + ADP + phosphate + 2 H(+)</text>
        <dbReference type="Rhea" id="RHEA:14513"/>
        <dbReference type="Rhea" id="RHEA-COMP:9674"/>
        <dbReference type="Rhea" id="RHEA-COMP:9677"/>
        <dbReference type="ChEBI" id="CHEBI:15377"/>
        <dbReference type="ChEBI" id="CHEBI:15378"/>
        <dbReference type="ChEBI" id="CHEBI:29985"/>
        <dbReference type="ChEBI" id="CHEBI:30616"/>
        <dbReference type="ChEBI" id="CHEBI:43474"/>
        <dbReference type="ChEBI" id="CHEBI:58359"/>
        <dbReference type="ChEBI" id="CHEBI:78515"/>
        <dbReference type="ChEBI" id="CHEBI:78516"/>
        <dbReference type="ChEBI" id="CHEBI:456216"/>
    </reaction>
</comment>
<dbReference type="PANTHER" id="PTHR15004">
    <property type="entry name" value="GLUTAMYL-TRNA(GLN) AMIDOTRANSFERASE SUBUNIT C, MITOCHONDRIAL"/>
    <property type="match status" value="1"/>
</dbReference>
<reference evidence="3" key="1">
    <citation type="submission" date="2012-11" db="EMBL/GenBank/DDBJ databases">
        <authorList>
            <person name="Singh A."/>
            <person name="Pinnaka A.K."/>
            <person name="Vaidya B."/>
        </authorList>
    </citation>
    <scope>NUCLEOTIDE SEQUENCE [LARGE SCALE GENOMIC DNA]</scope>
    <source>
        <strain evidence="3">AK23</strain>
    </source>
</reference>
<name>W9V718_9GAMM</name>
<dbReference type="STRING" id="1229521.D791_00047"/>
<dbReference type="InterPro" id="IPR036113">
    <property type="entry name" value="Asp/Glu-ADT_sf_sub_c"/>
</dbReference>
<dbReference type="Proteomes" id="UP000019464">
    <property type="component" value="Unassembled WGS sequence"/>
</dbReference>
<dbReference type="PATRIC" id="fig|1229521.3.peg.49"/>